<dbReference type="GO" id="GO:0016491">
    <property type="term" value="F:oxidoreductase activity"/>
    <property type="evidence" value="ECO:0007669"/>
    <property type="project" value="UniProtKB-UniRule"/>
</dbReference>
<evidence type="ECO:0000259" key="21">
    <source>
        <dbReference type="PROSITE" id="PS51002"/>
    </source>
</evidence>
<feature type="transmembrane region" description="Helical" evidence="20">
    <location>
        <begin position="30"/>
        <end position="52"/>
    </location>
</feature>
<gene>
    <name evidence="23" type="primary">cytb</name>
</gene>
<feature type="transmembrane region" description="Helical" evidence="20">
    <location>
        <begin position="288"/>
        <end position="308"/>
    </location>
</feature>
<keyword evidence="11 20" id="KW-0249">Electron transport</keyword>
<comment type="function">
    <text evidence="1 20">Component of the ubiquinol-cytochrome c reductase complex (complex III or cytochrome b-c1 complex) that is part of the mitochondrial respiratory chain. The b-c1 complex mediates electron transfer from ubiquinol to cytochrome c. Contributes to the generation of a proton gradient across the mitochondrial membrane that is then used for ATP synthesis.</text>
</comment>
<feature type="binding site" description="axial binding residue" evidence="19">
    <location>
        <position position="97"/>
    </location>
    <ligand>
        <name>heme b</name>
        <dbReference type="ChEBI" id="CHEBI:60344"/>
        <label>b566</label>
    </ligand>
    <ligandPart>
        <name>Fe</name>
        <dbReference type="ChEBI" id="CHEBI:18248"/>
    </ligandPart>
</feature>
<feature type="transmembrane region" description="Helical" evidence="20">
    <location>
        <begin position="145"/>
        <end position="166"/>
    </location>
</feature>
<dbReference type="PIRSF" id="PIRSF038885">
    <property type="entry name" value="COB"/>
    <property type="match status" value="1"/>
</dbReference>
<feature type="binding site" description="axial binding residue" evidence="19">
    <location>
        <position position="196"/>
    </location>
    <ligand>
        <name>heme b</name>
        <dbReference type="ChEBI" id="CHEBI:60344"/>
        <label>b566</label>
    </ligand>
    <ligandPart>
        <name>Fe</name>
        <dbReference type="ChEBI" id="CHEBI:18248"/>
    </ligandPart>
</feature>
<dbReference type="FunFam" id="1.20.810.10:FF:000002">
    <property type="entry name" value="Cytochrome b"/>
    <property type="match status" value="1"/>
</dbReference>
<dbReference type="PANTHER" id="PTHR19271:SF16">
    <property type="entry name" value="CYTOCHROME B"/>
    <property type="match status" value="1"/>
</dbReference>
<comment type="similarity">
    <text evidence="17 20">Belongs to the cytochrome b family.</text>
</comment>
<evidence type="ECO:0000313" key="23">
    <source>
        <dbReference type="EMBL" id="AHW29652.1"/>
    </source>
</evidence>
<evidence type="ECO:0000256" key="13">
    <source>
        <dbReference type="ARBA" id="ARBA00023004"/>
    </source>
</evidence>
<feature type="domain" description="Cytochrome b/b6 C-terminal region profile" evidence="22">
    <location>
        <begin position="210"/>
        <end position="380"/>
    </location>
</feature>
<evidence type="ECO:0000256" key="12">
    <source>
        <dbReference type="ARBA" id="ARBA00022989"/>
    </source>
</evidence>
<dbReference type="InterPro" id="IPR016174">
    <property type="entry name" value="Di-haem_cyt_TM"/>
</dbReference>
<feature type="binding site" description="axial binding residue" evidence="19">
    <location>
        <position position="83"/>
    </location>
    <ligand>
        <name>heme b</name>
        <dbReference type="ChEBI" id="CHEBI:60344"/>
        <label>b562</label>
    </ligand>
    <ligandPart>
        <name>Fe</name>
        <dbReference type="ChEBI" id="CHEBI:18248"/>
    </ligandPart>
</feature>
<evidence type="ECO:0000256" key="3">
    <source>
        <dbReference type="ARBA" id="ARBA00011088"/>
    </source>
</evidence>
<organism evidence="23">
    <name type="scientific">Thylamys sponsorius</name>
    <name type="common">Argentine fat-tailed mouse opossum</name>
    <dbReference type="NCBI Taxonomy" id="938163"/>
    <lineage>
        <taxon>Eukaryota</taxon>
        <taxon>Metazoa</taxon>
        <taxon>Chordata</taxon>
        <taxon>Craniata</taxon>
        <taxon>Vertebrata</taxon>
        <taxon>Euteleostomi</taxon>
        <taxon>Mammalia</taxon>
        <taxon>Metatheria</taxon>
        <taxon>Didelphimorphia</taxon>
        <taxon>Didelphidae</taxon>
        <taxon>Thylamys</taxon>
    </lineage>
</organism>
<feature type="transmembrane region" description="Helical" evidence="20">
    <location>
        <begin position="229"/>
        <end position="246"/>
    </location>
</feature>
<comment type="subcellular location">
    <subcellularLocation>
        <location evidence="2">Mitochondrion inner membrane</location>
        <topology evidence="2">Multi-pass membrane protein</topology>
    </subcellularLocation>
</comment>
<dbReference type="InterPro" id="IPR048260">
    <property type="entry name" value="Cytochrome_b_C_euk/bac"/>
</dbReference>
<keyword evidence="8 20" id="KW-0812">Transmembrane</keyword>
<dbReference type="CDD" id="cd00290">
    <property type="entry name" value="cytochrome_b_C"/>
    <property type="match status" value="1"/>
</dbReference>
<dbReference type="SUPFAM" id="SSF81342">
    <property type="entry name" value="Transmembrane di-heme cytochromes"/>
    <property type="match status" value="1"/>
</dbReference>
<accession>X5BBZ2</accession>
<evidence type="ECO:0000256" key="16">
    <source>
        <dbReference type="ARBA" id="ARBA00023136"/>
    </source>
</evidence>
<evidence type="ECO:0000256" key="14">
    <source>
        <dbReference type="ARBA" id="ARBA00023075"/>
    </source>
</evidence>
<dbReference type="PANTHER" id="PTHR19271">
    <property type="entry name" value="CYTOCHROME B"/>
    <property type="match status" value="1"/>
</dbReference>
<feature type="transmembrane region" description="Helical" evidence="20">
    <location>
        <begin position="178"/>
        <end position="200"/>
    </location>
</feature>
<dbReference type="GO" id="GO:0005743">
    <property type="term" value="C:mitochondrial inner membrane"/>
    <property type="evidence" value="ECO:0007669"/>
    <property type="project" value="UniProtKB-SubCell"/>
</dbReference>
<evidence type="ECO:0000256" key="1">
    <source>
        <dbReference type="ARBA" id="ARBA00002566"/>
    </source>
</evidence>
<proteinExistence type="inferred from homology"/>
<evidence type="ECO:0000256" key="11">
    <source>
        <dbReference type="ARBA" id="ARBA00022982"/>
    </source>
</evidence>
<dbReference type="GO" id="GO:0045275">
    <property type="term" value="C:respiratory chain complex III"/>
    <property type="evidence" value="ECO:0007669"/>
    <property type="project" value="InterPro"/>
</dbReference>
<evidence type="ECO:0000256" key="20">
    <source>
        <dbReference type="RuleBase" id="RU362117"/>
    </source>
</evidence>
<evidence type="ECO:0000256" key="4">
    <source>
        <dbReference type="ARBA" id="ARBA00013531"/>
    </source>
</evidence>
<evidence type="ECO:0000256" key="19">
    <source>
        <dbReference type="PIRSR" id="PIRSR038885-2"/>
    </source>
</evidence>
<evidence type="ECO:0000256" key="7">
    <source>
        <dbReference type="ARBA" id="ARBA00022660"/>
    </source>
</evidence>
<dbReference type="Gene3D" id="1.20.810.10">
    <property type="entry name" value="Cytochrome Bc1 Complex, Chain C"/>
    <property type="match status" value="1"/>
</dbReference>
<evidence type="ECO:0000256" key="15">
    <source>
        <dbReference type="ARBA" id="ARBA00023128"/>
    </source>
</evidence>
<keyword evidence="15 20" id="KW-0496">Mitochondrion</keyword>
<evidence type="ECO:0000256" key="5">
    <source>
        <dbReference type="ARBA" id="ARBA00022448"/>
    </source>
</evidence>
<comment type="cofactor">
    <cofactor evidence="20">
        <name>heme b</name>
        <dbReference type="ChEBI" id="CHEBI:60344"/>
    </cofactor>
    <text evidence="20">Binds 2 heme groups non-covalently.</text>
</comment>
<feature type="binding site" description="axial binding residue" evidence="19">
    <location>
        <position position="182"/>
    </location>
    <ligand>
        <name>heme b</name>
        <dbReference type="ChEBI" id="CHEBI:60344"/>
        <label>b562</label>
    </ligand>
    <ligandPart>
        <name>Fe</name>
        <dbReference type="ChEBI" id="CHEBI:18248"/>
    </ligandPart>
</feature>
<feature type="transmembrane region" description="Helical" evidence="20">
    <location>
        <begin position="320"/>
        <end position="340"/>
    </location>
</feature>
<dbReference type="Pfam" id="PF00032">
    <property type="entry name" value="Cytochrom_B_C"/>
    <property type="match status" value="1"/>
</dbReference>
<geneLocation type="mitochondrion" evidence="23"/>
<dbReference type="InterPro" id="IPR005798">
    <property type="entry name" value="Cyt_b/b6_C"/>
</dbReference>
<dbReference type="InterPro" id="IPR005797">
    <property type="entry name" value="Cyt_b/b6_N"/>
</dbReference>
<feature type="binding site" evidence="18">
    <location>
        <position position="201"/>
    </location>
    <ligand>
        <name>a ubiquinone</name>
        <dbReference type="ChEBI" id="CHEBI:16389"/>
    </ligand>
</feature>
<dbReference type="CDD" id="cd00284">
    <property type="entry name" value="Cytochrome_b_N"/>
    <property type="match status" value="1"/>
</dbReference>
<evidence type="ECO:0000256" key="2">
    <source>
        <dbReference type="ARBA" id="ARBA00004448"/>
    </source>
</evidence>
<dbReference type="PROSITE" id="PS51003">
    <property type="entry name" value="CYTB_CTER"/>
    <property type="match status" value="1"/>
</dbReference>
<keyword evidence="10" id="KW-0999">Mitochondrion inner membrane</keyword>
<evidence type="ECO:0000256" key="9">
    <source>
        <dbReference type="ARBA" id="ARBA00022723"/>
    </source>
</evidence>
<keyword evidence="7 20" id="KW-0679">Respiratory chain</keyword>
<keyword evidence="6 19" id="KW-0349">Heme</keyword>
<keyword evidence="13 19" id="KW-0408">Iron</keyword>
<evidence type="ECO:0000256" key="18">
    <source>
        <dbReference type="PIRSR" id="PIRSR038885-1"/>
    </source>
</evidence>
<comment type="subunit">
    <text evidence="3">The cytochrome bc1 complex contains 11 subunits: 3 respiratory subunits (MT-CYB, CYC1 and UQCRFS1), 2 core proteins (UQCRC1 and UQCRC2) and 6 low-molecular weight proteins (UQCRH/QCR6, UQCRB/QCR7, UQCRQ/QCR8, UQCR10/QCR9, UQCR11/QCR10 and a cleavage product of UQCRFS1). This cytochrome bc1 complex then forms a dimer.</text>
</comment>
<dbReference type="AlphaFoldDB" id="X5BBZ2"/>
<dbReference type="GO" id="GO:0046872">
    <property type="term" value="F:metal ion binding"/>
    <property type="evidence" value="ECO:0007669"/>
    <property type="project" value="UniProtKB-UniRule"/>
</dbReference>
<dbReference type="GO" id="GO:0006122">
    <property type="term" value="P:mitochondrial electron transport, ubiquinol to cytochrome c"/>
    <property type="evidence" value="ECO:0007669"/>
    <property type="project" value="TreeGrafter"/>
</dbReference>
<dbReference type="EMBL" id="KF164565">
    <property type="protein sequence ID" value="AHW29651.1"/>
    <property type="molecule type" value="Genomic_DNA"/>
</dbReference>
<dbReference type="Pfam" id="PF00033">
    <property type="entry name" value="Cytochrome_B"/>
    <property type="match status" value="1"/>
</dbReference>
<evidence type="ECO:0000256" key="6">
    <source>
        <dbReference type="ARBA" id="ARBA00022617"/>
    </source>
</evidence>
<dbReference type="InterPro" id="IPR036150">
    <property type="entry name" value="Cyt_b/b6_C_sf"/>
</dbReference>
<feature type="transmembrane region" description="Helical" evidence="20">
    <location>
        <begin position="87"/>
        <end position="107"/>
    </location>
</feature>
<keyword evidence="9 19" id="KW-0479">Metal-binding</keyword>
<evidence type="ECO:0000256" key="17">
    <source>
        <dbReference type="ARBA" id="ARBA00061233"/>
    </source>
</evidence>
<feature type="domain" description="Cytochrome b/b6 N-terminal region profile" evidence="21">
    <location>
        <begin position="1"/>
        <end position="209"/>
    </location>
</feature>
<keyword evidence="5 20" id="KW-0813">Transport</keyword>
<evidence type="ECO:0000256" key="10">
    <source>
        <dbReference type="ARBA" id="ARBA00022792"/>
    </source>
</evidence>
<feature type="transmembrane region" description="Helical" evidence="20">
    <location>
        <begin position="113"/>
        <end position="133"/>
    </location>
</feature>
<evidence type="ECO:0000259" key="22">
    <source>
        <dbReference type="PROSITE" id="PS51003"/>
    </source>
</evidence>
<keyword evidence="12 20" id="KW-1133">Transmembrane helix</keyword>
<sequence>MTNLRKSHPLMKIINHSFIDLPTPSNISAWWNFGSLLGICLIVQILTGLFLAMHYTSDTLTAFSSVAHICRDVNFGWLIRNIHANGASMFFMCLFLHVGRGIYYGSYLFKETWNVGVILLLMVMATAFVGYVLPWGQMSFWGATVITNLLSAIPYIGTTLVEWIWGGFSVDKATLTRFFAFHFILPFIILALVIVHLLFLHETGSNNPTGINPDSDKIPFHPYYTIKDILGVILMVFLLLTLALFSPDMLGDPDNFTPANPLNTPPHIKPEWYFLFAYAILRSIPNKLGGVLALLASILILLIIPLLHTSNQRSLMFRPISQILFWLLTANLLILTWIGGQPVEQPFIIIGQMASVLYFTTIIILMPLAGMLENYMLQPKYP</sequence>
<dbReference type="SUPFAM" id="SSF81648">
    <property type="entry name" value="a domain/subunit of cytochrome bc1 complex (Ubiquinol-cytochrome c reductase)"/>
    <property type="match status" value="1"/>
</dbReference>
<dbReference type="GO" id="GO:0008121">
    <property type="term" value="F:quinol-cytochrome-c reductase activity"/>
    <property type="evidence" value="ECO:0007669"/>
    <property type="project" value="InterPro"/>
</dbReference>
<keyword evidence="16 20" id="KW-0472">Membrane</keyword>
<dbReference type="InterPro" id="IPR048259">
    <property type="entry name" value="Cytochrome_b_N_euk/bac"/>
</dbReference>
<evidence type="ECO:0000256" key="8">
    <source>
        <dbReference type="ARBA" id="ARBA00022692"/>
    </source>
</evidence>
<keyword evidence="14" id="KW-0830">Ubiquinone</keyword>
<comment type="cofactor">
    <cofactor evidence="19">
        <name>heme</name>
        <dbReference type="ChEBI" id="CHEBI:30413"/>
    </cofactor>
    <text evidence="19">Binds 2 heme groups non-covalently.</text>
</comment>
<dbReference type="InterPro" id="IPR027387">
    <property type="entry name" value="Cytb/b6-like_sf"/>
</dbReference>
<reference evidence="23" key="1">
    <citation type="journal article" date="2014" name="Zool. Scr.">
        <title>Molecular phylogenetics of mouse opossums: new findings on the phylogeny of Thylamys (Didelphimorphia: Didelphidae).</title>
        <authorList>
            <person name="Palma R.E."/>
            <person name="Boric-Bargetto D."/>
            <person name="Jayat J.P."/>
            <person name="Flores D.A."/>
            <person name="Zeballos H."/>
            <person name="Pacheco V."/>
            <person name="Cancino R.A."/>
            <person name="Alfaro F.D."/>
            <person name="Rodriguez-Serrano E."/>
            <person name="Pardinas U.F.J."/>
        </authorList>
    </citation>
    <scope>NUCLEOTIDE SEQUENCE</scope>
</reference>
<feature type="transmembrane region" description="Helical" evidence="20">
    <location>
        <begin position="346"/>
        <end position="372"/>
    </location>
</feature>
<dbReference type="EMBL" id="KF164566">
    <property type="protein sequence ID" value="AHW29652.1"/>
    <property type="molecule type" value="Genomic_DNA"/>
</dbReference>
<protein>
    <recommendedName>
        <fullName evidence="4 20">Cytochrome b</fullName>
    </recommendedName>
</protein>
<dbReference type="PROSITE" id="PS51002">
    <property type="entry name" value="CYTB_NTER"/>
    <property type="match status" value="1"/>
</dbReference>
<dbReference type="InterPro" id="IPR030689">
    <property type="entry name" value="Cytochrome_b"/>
</dbReference>
<name>X5BBZ2_9META</name>